<proteinExistence type="predicted"/>
<evidence type="ECO:0000256" key="1">
    <source>
        <dbReference type="SAM" id="MobiDB-lite"/>
    </source>
</evidence>
<feature type="chain" id="PRO_5046065962" evidence="2">
    <location>
        <begin position="20"/>
        <end position="230"/>
    </location>
</feature>
<reference evidence="3 4" key="1">
    <citation type="submission" date="2023-08" db="EMBL/GenBank/DDBJ databases">
        <title>A Necator americanus chromosomal reference genome.</title>
        <authorList>
            <person name="Ilik V."/>
            <person name="Petrzelkova K.J."/>
            <person name="Pardy F."/>
            <person name="Fuh T."/>
            <person name="Niatou-Singa F.S."/>
            <person name="Gouil Q."/>
            <person name="Baker L."/>
            <person name="Ritchie M.E."/>
            <person name="Jex A.R."/>
            <person name="Gazzola D."/>
            <person name="Li H."/>
            <person name="Toshio Fujiwara R."/>
            <person name="Zhan B."/>
            <person name="Aroian R.V."/>
            <person name="Pafco B."/>
            <person name="Schwarz E.M."/>
        </authorList>
    </citation>
    <scope>NUCLEOTIDE SEQUENCE [LARGE SCALE GENOMIC DNA]</scope>
    <source>
        <strain evidence="3 4">Aroian</strain>
        <tissue evidence="3">Whole animal</tissue>
    </source>
</reference>
<dbReference type="EMBL" id="JAVFWL010000003">
    <property type="protein sequence ID" value="KAK6739756.1"/>
    <property type="molecule type" value="Genomic_DNA"/>
</dbReference>
<evidence type="ECO:0000256" key="2">
    <source>
        <dbReference type="SAM" id="SignalP"/>
    </source>
</evidence>
<comment type="caution">
    <text evidence="3">The sequence shown here is derived from an EMBL/GenBank/DDBJ whole genome shotgun (WGS) entry which is preliminary data.</text>
</comment>
<organism evidence="3 4">
    <name type="scientific">Necator americanus</name>
    <name type="common">Human hookworm</name>
    <dbReference type="NCBI Taxonomy" id="51031"/>
    <lineage>
        <taxon>Eukaryota</taxon>
        <taxon>Metazoa</taxon>
        <taxon>Ecdysozoa</taxon>
        <taxon>Nematoda</taxon>
        <taxon>Chromadorea</taxon>
        <taxon>Rhabditida</taxon>
        <taxon>Rhabditina</taxon>
        <taxon>Rhabditomorpha</taxon>
        <taxon>Strongyloidea</taxon>
        <taxon>Ancylostomatidae</taxon>
        <taxon>Bunostominae</taxon>
        <taxon>Necator</taxon>
    </lineage>
</organism>
<dbReference type="Proteomes" id="UP001303046">
    <property type="component" value="Unassembled WGS sequence"/>
</dbReference>
<feature type="region of interest" description="Disordered" evidence="1">
    <location>
        <begin position="208"/>
        <end position="230"/>
    </location>
</feature>
<protein>
    <submittedName>
        <fullName evidence="3">Uncharacterized protein</fullName>
    </submittedName>
</protein>
<keyword evidence="4" id="KW-1185">Reference proteome</keyword>
<evidence type="ECO:0000313" key="4">
    <source>
        <dbReference type="Proteomes" id="UP001303046"/>
    </source>
</evidence>
<sequence length="230" mass="25764">MLLTLLLLPFFSLMRRITSKDPNHSYLDELLFAKFAELDQKVALLREEMDSIAMLLERRKRARDTSLSFANQIIRRTDRLPQWAPLETWQAVAVQSTQESCPPILACGVEAESQLYSAELPVEHDQPLGPYRRDAANITSRFTFHPYSRATNNERAALSLPATVKVSTSQAFAMDSPGGIMESPSYLELLAEFEDRLANANAQPIILDHDDCAEDPPSDPDDNIGAVDDD</sequence>
<gene>
    <name evidence="3" type="primary">Necator_chrIII.g9087</name>
    <name evidence="3" type="ORF">RB195_008322</name>
</gene>
<feature type="compositionally biased region" description="Acidic residues" evidence="1">
    <location>
        <begin position="211"/>
        <end position="230"/>
    </location>
</feature>
<accession>A0ABR1CPD6</accession>
<evidence type="ECO:0000313" key="3">
    <source>
        <dbReference type="EMBL" id="KAK6739756.1"/>
    </source>
</evidence>
<feature type="signal peptide" evidence="2">
    <location>
        <begin position="1"/>
        <end position="19"/>
    </location>
</feature>
<keyword evidence="2" id="KW-0732">Signal</keyword>
<name>A0ABR1CPD6_NECAM</name>